<dbReference type="InterPro" id="IPR000847">
    <property type="entry name" value="LysR_HTH_N"/>
</dbReference>
<feature type="domain" description="HTH lysR-type" evidence="5">
    <location>
        <begin position="6"/>
        <end position="63"/>
    </location>
</feature>
<dbReference type="InterPro" id="IPR011991">
    <property type="entry name" value="ArsR-like_HTH"/>
</dbReference>
<name>A0A8A4TH76_SULCO</name>
<sequence length="310" mass="34501">MANISIDLNLYRIFQALMREGKVSAAADALGLSQPAVSHALAKLRAAFGDPLFVRTRHGMKPTSRAMEMADAIDRGLAILASTQNNQAAFDPGKARGRIRLVMADDTQALVLPLVTALLEREAPGIQLETYKLDPDSVFEDLESARRDLAFGAFPASPTSIYRQNLYREHFACVVRQDHPRIGESLTLDLYTQVPHILICPLGRPTKGLVDDALAKKGRRRSVAHYVPEFLAAPLIVERTDFILTLSNRIAHLMARMAAIKILEPPIELPSYPVDQIWHGTTHHDPLLSWFRRRVYAVFREEGPPEAPCA</sequence>
<evidence type="ECO:0000256" key="2">
    <source>
        <dbReference type="ARBA" id="ARBA00023015"/>
    </source>
</evidence>
<keyword evidence="4" id="KW-0804">Transcription</keyword>
<keyword evidence="7" id="KW-1185">Reference proteome</keyword>
<dbReference type="Pfam" id="PF03466">
    <property type="entry name" value="LysR_substrate"/>
    <property type="match status" value="1"/>
</dbReference>
<dbReference type="InterPro" id="IPR037402">
    <property type="entry name" value="YidZ_PBP2"/>
</dbReference>
<dbReference type="InterPro" id="IPR036388">
    <property type="entry name" value="WH-like_DNA-bd_sf"/>
</dbReference>
<dbReference type="RefSeq" id="WP_237378632.1">
    <property type="nucleotide sequence ID" value="NZ_CP071793.1"/>
</dbReference>
<dbReference type="CDD" id="cd08417">
    <property type="entry name" value="PBP2_Nitroaromatics_like"/>
    <property type="match status" value="1"/>
</dbReference>
<dbReference type="InterPro" id="IPR036390">
    <property type="entry name" value="WH_DNA-bd_sf"/>
</dbReference>
<dbReference type="Pfam" id="PF00126">
    <property type="entry name" value="HTH_1"/>
    <property type="match status" value="1"/>
</dbReference>
<dbReference type="KEGG" id="scor:J3U87_25645"/>
<evidence type="ECO:0000259" key="5">
    <source>
        <dbReference type="PROSITE" id="PS50931"/>
    </source>
</evidence>
<dbReference type="Proteomes" id="UP000663929">
    <property type="component" value="Chromosome"/>
</dbReference>
<comment type="similarity">
    <text evidence="1">Belongs to the LysR transcriptional regulatory family.</text>
</comment>
<evidence type="ECO:0000256" key="4">
    <source>
        <dbReference type="ARBA" id="ARBA00023163"/>
    </source>
</evidence>
<dbReference type="SUPFAM" id="SSF46785">
    <property type="entry name" value="Winged helix' DNA-binding domain"/>
    <property type="match status" value="1"/>
</dbReference>
<evidence type="ECO:0000256" key="1">
    <source>
        <dbReference type="ARBA" id="ARBA00009437"/>
    </source>
</evidence>
<dbReference type="PRINTS" id="PR00039">
    <property type="entry name" value="HTHLYSR"/>
</dbReference>
<proteinExistence type="inferred from homology"/>
<dbReference type="PANTHER" id="PTHR30118">
    <property type="entry name" value="HTH-TYPE TRANSCRIPTIONAL REGULATOR LEUO-RELATED"/>
    <property type="match status" value="1"/>
</dbReference>
<dbReference type="GO" id="GO:0003677">
    <property type="term" value="F:DNA binding"/>
    <property type="evidence" value="ECO:0007669"/>
    <property type="project" value="UniProtKB-KW"/>
</dbReference>
<reference evidence="6" key="1">
    <citation type="submission" date="2021-03" db="EMBL/GenBank/DDBJ databases">
        <title>Acanthopleuribacteraceae sp. M133.</title>
        <authorList>
            <person name="Wang G."/>
        </authorList>
    </citation>
    <scope>NUCLEOTIDE SEQUENCE</scope>
    <source>
        <strain evidence="6">M133</strain>
    </source>
</reference>
<dbReference type="InterPro" id="IPR005119">
    <property type="entry name" value="LysR_subst-bd"/>
</dbReference>
<dbReference type="PANTHER" id="PTHR30118:SF15">
    <property type="entry name" value="TRANSCRIPTIONAL REGULATORY PROTEIN"/>
    <property type="match status" value="1"/>
</dbReference>
<organism evidence="6 7">
    <name type="scientific">Sulfidibacter corallicola</name>
    <dbReference type="NCBI Taxonomy" id="2818388"/>
    <lineage>
        <taxon>Bacteria</taxon>
        <taxon>Pseudomonadati</taxon>
        <taxon>Acidobacteriota</taxon>
        <taxon>Holophagae</taxon>
        <taxon>Acanthopleuribacterales</taxon>
        <taxon>Acanthopleuribacteraceae</taxon>
        <taxon>Sulfidibacter</taxon>
    </lineage>
</organism>
<keyword evidence="2" id="KW-0805">Transcription regulation</keyword>
<evidence type="ECO:0000313" key="6">
    <source>
        <dbReference type="EMBL" id="QTD48983.1"/>
    </source>
</evidence>
<dbReference type="CDD" id="cd00090">
    <property type="entry name" value="HTH_ARSR"/>
    <property type="match status" value="1"/>
</dbReference>
<keyword evidence="3" id="KW-0238">DNA-binding</keyword>
<evidence type="ECO:0000313" key="7">
    <source>
        <dbReference type="Proteomes" id="UP000663929"/>
    </source>
</evidence>
<dbReference type="Gene3D" id="1.10.10.10">
    <property type="entry name" value="Winged helix-like DNA-binding domain superfamily/Winged helix DNA-binding domain"/>
    <property type="match status" value="1"/>
</dbReference>
<dbReference type="Gene3D" id="3.40.190.10">
    <property type="entry name" value="Periplasmic binding protein-like II"/>
    <property type="match status" value="2"/>
</dbReference>
<dbReference type="EMBL" id="CP071793">
    <property type="protein sequence ID" value="QTD48983.1"/>
    <property type="molecule type" value="Genomic_DNA"/>
</dbReference>
<dbReference type="InterPro" id="IPR050389">
    <property type="entry name" value="LysR-type_TF"/>
</dbReference>
<dbReference type="GO" id="GO:0003700">
    <property type="term" value="F:DNA-binding transcription factor activity"/>
    <property type="evidence" value="ECO:0007669"/>
    <property type="project" value="InterPro"/>
</dbReference>
<dbReference type="AlphaFoldDB" id="A0A8A4TH76"/>
<protein>
    <submittedName>
        <fullName evidence="6">LysR family transcriptional regulator</fullName>
    </submittedName>
</protein>
<dbReference type="SUPFAM" id="SSF53850">
    <property type="entry name" value="Periplasmic binding protein-like II"/>
    <property type="match status" value="1"/>
</dbReference>
<gene>
    <name evidence="6" type="ORF">J3U87_25645</name>
</gene>
<evidence type="ECO:0000256" key="3">
    <source>
        <dbReference type="ARBA" id="ARBA00023125"/>
    </source>
</evidence>
<dbReference type="PROSITE" id="PS50931">
    <property type="entry name" value="HTH_LYSR"/>
    <property type="match status" value="1"/>
</dbReference>
<accession>A0A8A4TH76</accession>